<dbReference type="EMBL" id="LFDV01000002">
    <property type="protein sequence ID" value="KTB47661.1"/>
    <property type="molecule type" value="Genomic_DNA"/>
</dbReference>
<organism evidence="1 2">
    <name type="scientific">Dehalogenimonas alkenigignens</name>
    <dbReference type="NCBI Taxonomy" id="1217799"/>
    <lineage>
        <taxon>Bacteria</taxon>
        <taxon>Bacillati</taxon>
        <taxon>Chloroflexota</taxon>
        <taxon>Dehalococcoidia</taxon>
        <taxon>Dehalococcoidales</taxon>
        <taxon>Dehalococcoidaceae</taxon>
        <taxon>Dehalogenimonas</taxon>
    </lineage>
</organism>
<dbReference type="Gene3D" id="3.30.70.1060">
    <property type="entry name" value="Dimeric alpha+beta barrel"/>
    <property type="match status" value="1"/>
</dbReference>
<comment type="caution">
    <text evidence="1">The sequence shown here is derived from an EMBL/GenBank/DDBJ whole genome shotgun (WGS) entry which is preliminary data.</text>
</comment>
<dbReference type="Pfam" id="PF11746">
    <property type="entry name" value="DUF3303"/>
    <property type="match status" value="1"/>
</dbReference>
<dbReference type="OrthoDB" id="162055at2"/>
<gene>
    <name evidence="1" type="ORF">DEALK_05060</name>
</gene>
<dbReference type="RefSeq" id="WP_058438376.1">
    <property type="nucleotide sequence ID" value="NZ_KQ758903.1"/>
</dbReference>
<accession>A0A0W0GGJ4</accession>
<evidence type="ECO:0000313" key="2">
    <source>
        <dbReference type="Proteomes" id="UP000053947"/>
    </source>
</evidence>
<dbReference type="Proteomes" id="UP000053947">
    <property type="component" value="Unassembled WGS sequence"/>
</dbReference>
<sequence>MKYLVTGHQVIPGAGHSDQVNYLRAAKAWVKRHQDDGLLEAAFSFSDGGGMFIMNASSHADLMRLMLTFPLAPMTQWQVKPLMDFEESSDIIIETLKPFS</sequence>
<dbReference type="SUPFAM" id="SSF54909">
    <property type="entry name" value="Dimeric alpha+beta barrel"/>
    <property type="match status" value="1"/>
</dbReference>
<dbReference type="InterPro" id="IPR021734">
    <property type="entry name" value="DUF3303"/>
</dbReference>
<evidence type="ECO:0000313" key="1">
    <source>
        <dbReference type="EMBL" id="KTB47661.1"/>
    </source>
</evidence>
<keyword evidence="2" id="KW-1185">Reference proteome</keyword>
<dbReference type="STRING" id="1217799.DEALK_05060"/>
<reference evidence="1 2" key="1">
    <citation type="submission" date="2015-06" db="EMBL/GenBank/DDBJ databases">
        <title>Genome sequence of the organohalide-respiring Dehalogenimonas alkenigignens type strain (IP3-3T).</title>
        <authorList>
            <person name="Key T.A."/>
            <person name="Richmond D.P."/>
            <person name="Bowman K.S."/>
            <person name="Cho Y.-J."/>
            <person name="Chun J."/>
            <person name="da Costa M.S."/>
            <person name="Rainey F.A."/>
            <person name="Moe W.M."/>
        </authorList>
    </citation>
    <scope>NUCLEOTIDE SEQUENCE [LARGE SCALE GENOMIC DNA]</scope>
    <source>
        <strain evidence="1 2">IP3-3</strain>
    </source>
</reference>
<proteinExistence type="predicted"/>
<protein>
    <submittedName>
        <fullName evidence="1">Uncharacterized protein</fullName>
    </submittedName>
</protein>
<dbReference type="AlphaFoldDB" id="A0A0W0GGJ4"/>
<name>A0A0W0GGJ4_9CHLR</name>
<dbReference type="InterPro" id="IPR011008">
    <property type="entry name" value="Dimeric_a/b-barrel"/>
</dbReference>